<sequence length="1228" mass="139194">MDIFIQDVPGDVNHVQLRMFLKDKLAQFDIFAYDVIKKPGLQWALLTVAREENGERFIRHPQTQAMLVLKGRRLQCRKSNKKGQPEALKVMSLLNKEEDMMKKPLKPSLPTSQLSQPHFKFLSMTTGVWNYDHLGKLVFEQKYLDLRRGTIIFGRTALVIYLESRANANTEADSNCRIDIPYGVLEHTIPSIEAGGHGALTLTLKSPPKLYRIEASDSLHLYTGAEPSVASLMPKLYAMSLRGPVAQRAPSLHRLCALQHRYDKSAALCMVYKLHFSNLQTMRYAWNFIRDFAVPDMDLWRTKISQKKTQSVEKDYQALEATLADVTYAHINFAVAYQLMALVLEGTVSPANMLELVPGVCDLAQRYGSSKTAVGVSKLAQQIPTPTPHINGNNYSTKAIIDMIEANISEAQSEAGNFSDPSKHKKYQYLALTHKATVTPTGLVLRGPEWGVPNRVLRKYANHTECFMRVFFADEDGLSVFHDPRSSQEDVYERFRNVLRNGITIAGRTFEFLGFSHASLRYHAAWFMAPFEEDGVLICARDVIQALGDFTNIHCSAKCAARIGQAFSDTIHAVHVPDDAYVIETKDDVVRNGRTFSDGCGTISERLLQRVWLSLPSDRRSKRPTVLQIRYRGAKGVVSLDNALLGEQLHIRKSMTKYVAREGWRDLELCGAAYRPLNMYLNHQFIKILEDLSVPLQNFFSVQDDALKALEMIVQHPLNAASFLEQAHTGIFAKVPRLFQLMHYIGLSFQTDRFLTDVVEIAAMSSLRDLKYRARIPIEKGCLLYGIMDETNTLREGEVYVATQFPDGHGEWKHGVLTGDRVVVTRAPALHPGDVQLAKAVDVERGSPLKALRNCIVFSQRGERDLPSMLSGGDLDGDLFHIIYDERLVPNYTVPPADYEPTQARDLGRPVEVNDIVDFFIEFMKMDRLGVISNKHKIRADRKPDGTMNPECTMLAKLASDAVDFSKSGNPADMSQIPLGADSVRPDFMAPGRNLVVNDLGAAELDKLEDDDVDEPDSLSVLDPEKAKIRYYRSQKALGQLYRRIDEKQFFTQMRDNFQAAQNTQQRETLLQKLERYVDREAMAIQWTHHRIFAEQLREEYEDNMVDIMYSMRPHRGQPLTELEVFSGNILGKKERASTRYIREANKEVQERFDRDVSDIARRVARGDGDWEGPDDVEALPRAIACFKVALETDGWENQIVLKSWKYVAAAVCLEQLNVYMLGRLRPL</sequence>
<dbReference type="GO" id="GO:0031380">
    <property type="term" value="C:nuclear RNA-directed RNA polymerase complex"/>
    <property type="evidence" value="ECO:0007669"/>
    <property type="project" value="TreeGrafter"/>
</dbReference>
<evidence type="ECO:0000259" key="2">
    <source>
        <dbReference type="Pfam" id="PF05183"/>
    </source>
</evidence>
<keyword evidence="5" id="KW-1185">Reference proteome</keyword>
<dbReference type="AlphaFoldDB" id="A0A163CNG4"/>
<evidence type="ECO:0000259" key="3">
    <source>
        <dbReference type="Pfam" id="PF25358"/>
    </source>
</evidence>
<keyword evidence="1" id="KW-0694">RNA-binding</keyword>
<feature type="domain" description="RdRP-like PH" evidence="3">
    <location>
        <begin position="118"/>
        <end position="308"/>
    </location>
</feature>
<evidence type="ECO:0000256" key="1">
    <source>
        <dbReference type="RuleBase" id="RU363098"/>
    </source>
</evidence>
<dbReference type="GO" id="GO:0030422">
    <property type="term" value="P:siRNA processing"/>
    <property type="evidence" value="ECO:0007669"/>
    <property type="project" value="TreeGrafter"/>
</dbReference>
<dbReference type="GO" id="GO:0003723">
    <property type="term" value="F:RNA binding"/>
    <property type="evidence" value="ECO:0007669"/>
    <property type="project" value="UniProtKB-KW"/>
</dbReference>
<reference evidence="4 5" key="1">
    <citation type="journal article" date="2016" name="Sci. Rep.">
        <title>Draft genome sequencing and secretome analysis of fungal phytopathogen Ascochyta rabiei provides insight into the necrotrophic effector repertoire.</title>
        <authorList>
            <person name="Verma S."/>
            <person name="Gazara R.K."/>
            <person name="Nizam S."/>
            <person name="Parween S."/>
            <person name="Chattopadhyay D."/>
            <person name="Verma P.K."/>
        </authorList>
    </citation>
    <scope>NUCLEOTIDE SEQUENCE [LARGE SCALE GENOMIC DNA]</scope>
    <source>
        <strain evidence="4 5">ArDII</strain>
    </source>
</reference>
<organism evidence="4 5">
    <name type="scientific">Didymella rabiei</name>
    <name type="common">Chickpea ascochyta blight fungus</name>
    <name type="synonym">Mycosphaerella rabiei</name>
    <dbReference type="NCBI Taxonomy" id="5454"/>
    <lineage>
        <taxon>Eukaryota</taxon>
        <taxon>Fungi</taxon>
        <taxon>Dikarya</taxon>
        <taxon>Ascomycota</taxon>
        <taxon>Pezizomycotina</taxon>
        <taxon>Dothideomycetes</taxon>
        <taxon>Pleosporomycetidae</taxon>
        <taxon>Pleosporales</taxon>
        <taxon>Pleosporineae</taxon>
        <taxon>Didymellaceae</taxon>
        <taxon>Ascochyta</taxon>
    </lineage>
</organism>
<dbReference type="Pfam" id="PF25358">
    <property type="entry name" value="PH_fung_RdRP"/>
    <property type="match status" value="1"/>
</dbReference>
<protein>
    <recommendedName>
        <fullName evidence="1">RNA-dependent RNA polymerase</fullName>
        <ecNumber evidence="1">2.7.7.48</ecNumber>
    </recommendedName>
</protein>
<dbReference type="PANTHER" id="PTHR23079:SF17">
    <property type="entry name" value="RNA-DEPENDENT RNA POLYMERASE"/>
    <property type="match status" value="1"/>
</dbReference>
<dbReference type="Proteomes" id="UP000076837">
    <property type="component" value="Unassembled WGS sequence"/>
</dbReference>
<dbReference type="OrthoDB" id="6513042at2759"/>
<dbReference type="EC" id="2.7.7.48" evidence="1"/>
<comment type="similarity">
    <text evidence="1">Belongs to the RdRP family.</text>
</comment>
<comment type="caution">
    <text evidence="4">The sequence shown here is derived from an EMBL/GenBank/DDBJ whole genome shotgun (WGS) entry which is preliminary data.</text>
</comment>
<dbReference type="Pfam" id="PF05183">
    <property type="entry name" value="RdRP"/>
    <property type="match status" value="1"/>
</dbReference>
<keyword evidence="1" id="KW-0808">Transferase</keyword>
<keyword evidence="1 4" id="KW-0696">RNA-directed RNA polymerase</keyword>
<dbReference type="STRING" id="5454.A0A163CNG4"/>
<dbReference type="GO" id="GO:0003968">
    <property type="term" value="F:RNA-directed RNA polymerase activity"/>
    <property type="evidence" value="ECO:0007669"/>
    <property type="project" value="UniProtKB-KW"/>
</dbReference>
<dbReference type="InterPro" id="IPR007855">
    <property type="entry name" value="RDRP"/>
</dbReference>
<dbReference type="InterPro" id="IPR057596">
    <property type="entry name" value="RDRP_core"/>
</dbReference>
<evidence type="ECO:0000313" key="4">
    <source>
        <dbReference type="EMBL" id="KZM22586.1"/>
    </source>
</evidence>
<gene>
    <name evidence="4" type="ORF">ST47_g6292</name>
</gene>
<name>A0A163CNG4_DIDRA</name>
<accession>A0A163CNG4</accession>
<evidence type="ECO:0000313" key="5">
    <source>
        <dbReference type="Proteomes" id="UP000076837"/>
    </source>
</evidence>
<feature type="domain" description="RDRP core" evidence="2">
    <location>
        <begin position="438"/>
        <end position="1045"/>
    </location>
</feature>
<proteinExistence type="inferred from homology"/>
<dbReference type="InterPro" id="IPR057503">
    <property type="entry name" value="PH_RdRP"/>
</dbReference>
<comment type="catalytic activity">
    <reaction evidence="1">
        <text>RNA(n) + a ribonucleoside 5'-triphosphate = RNA(n+1) + diphosphate</text>
        <dbReference type="Rhea" id="RHEA:21248"/>
        <dbReference type="Rhea" id="RHEA-COMP:14527"/>
        <dbReference type="Rhea" id="RHEA-COMP:17342"/>
        <dbReference type="ChEBI" id="CHEBI:33019"/>
        <dbReference type="ChEBI" id="CHEBI:61557"/>
        <dbReference type="ChEBI" id="CHEBI:140395"/>
        <dbReference type="EC" id="2.7.7.48"/>
    </reaction>
</comment>
<keyword evidence="1" id="KW-0548">Nucleotidyltransferase</keyword>
<dbReference type="PANTHER" id="PTHR23079">
    <property type="entry name" value="RNA-DEPENDENT RNA POLYMERASE"/>
    <property type="match status" value="1"/>
</dbReference>
<dbReference type="EMBL" id="JYNV01000212">
    <property type="protein sequence ID" value="KZM22586.1"/>
    <property type="molecule type" value="Genomic_DNA"/>
</dbReference>